<name>A0ACC2ZRV3_9EURO</name>
<organism evidence="1 2">
    <name type="scientific">Neophaeococcomyces mojaviensis</name>
    <dbReference type="NCBI Taxonomy" id="3383035"/>
    <lineage>
        <taxon>Eukaryota</taxon>
        <taxon>Fungi</taxon>
        <taxon>Dikarya</taxon>
        <taxon>Ascomycota</taxon>
        <taxon>Pezizomycotina</taxon>
        <taxon>Eurotiomycetes</taxon>
        <taxon>Chaetothyriomycetidae</taxon>
        <taxon>Chaetothyriales</taxon>
        <taxon>Chaetothyriales incertae sedis</taxon>
        <taxon>Neophaeococcomyces</taxon>
    </lineage>
</organism>
<keyword evidence="2" id="KW-1185">Reference proteome</keyword>
<evidence type="ECO:0000313" key="1">
    <source>
        <dbReference type="EMBL" id="KAJ9650314.1"/>
    </source>
</evidence>
<dbReference type="Proteomes" id="UP001172386">
    <property type="component" value="Unassembled WGS sequence"/>
</dbReference>
<dbReference type="EMBL" id="JAPDRQ010000357">
    <property type="protein sequence ID" value="KAJ9650314.1"/>
    <property type="molecule type" value="Genomic_DNA"/>
</dbReference>
<proteinExistence type="predicted"/>
<sequence>MGAAWSKFQSTRTCDLQCSKPSPDIDAGAALAGIGTFWLFFLTVIFALVISLINVGRQYIDSHRLKHNRLNDRLKRQLDDEYNRSNIITEAVLINFSDQQLIAGLAMAGTLRWSYSCDMTAYHYDLACYMLLASITTHLTSLLAIDKYFYPVEKSTGATLSNIGLLVLRCFGIACSIVLTGLVLFNRNQNTFPVEQSAGSQLLQPAACFFVGADAEEAVEGIDDSIKGLMAKNWSHGLVQYVLFLGCIITTLPLAIAHSFERGLSHKLRHPKFLILPRLIVIFAAIAIMAWTLALAWNLRSWMLDQTEFGLGKENEWNFGQILSLSLLILSPITAFDAAAGKYKSNRDVA</sequence>
<reference evidence="1" key="1">
    <citation type="submission" date="2022-10" db="EMBL/GenBank/DDBJ databases">
        <title>Culturing micro-colonial fungi from biological soil crusts in the Mojave desert and describing Neophaeococcomyces mojavensis, and introducing the new genera and species Taxawa tesnikishii.</title>
        <authorList>
            <person name="Kurbessoian T."/>
            <person name="Stajich J.E."/>
        </authorList>
    </citation>
    <scope>NUCLEOTIDE SEQUENCE</scope>
    <source>
        <strain evidence="1">JES_112</strain>
    </source>
</reference>
<gene>
    <name evidence="1" type="ORF">H2198_010380</name>
</gene>
<comment type="caution">
    <text evidence="1">The sequence shown here is derived from an EMBL/GenBank/DDBJ whole genome shotgun (WGS) entry which is preliminary data.</text>
</comment>
<protein>
    <submittedName>
        <fullName evidence="1">Uncharacterized protein</fullName>
    </submittedName>
</protein>
<accession>A0ACC2ZRV3</accession>
<evidence type="ECO:0000313" key="2">
    <source>
        <dbReference type="Proteomes" id="UP001172386"/>
    </source>
</evidence>